<dbReference type="AlphaFoldDB" id="A0A2I0L2Z9"/>
<accession>A0A2I0L2Z9</accession>
<reference evidence="1 2" key="1">
    <citation type="submission" date="2017-11" db="EMBL/GenBank/DDBJ databases">
        <title>De-novo sequencing of pomegranate (Punica granatum L.) genome.</title>
        <authorList>
            <person name="Akparov Z."/>
            <person name="Amiraslanov A."/>
            <person name="Hajiyeva S."/>
            <person name="Abbasov M."/>
            <person name="Kaur K."/>
            <person name="Hamwieh A."/>
            <person name="Solovyev V."/>
            <person name="Salamov A."/>
            <person name="Braich B."/>
            <person name="Kosarev P."/>
            <person name="Mahmoud A."/>
            <person name="Hajiyev E."/>
            <person name="Babayeva S."/>
            <person name="Izzatullayeva V."/>
            <person name="Mammadov A."/>
            <person name="Mammadov A."/>
            <person name="Sharifova S."/>
            <person name="Ojaghi J."/>
            <person name="Eynullazada K."/>
            <person name="Bayramov B."/>
            <person name="Abdulazimova A."/>
            <person name="Shahmuradov I."/>
        </authorList>
    </citation>
    <scope>NUCLEOTIDE SEQUENCE [LARGE SCALE GENOMIC DNA]</scope>
    <source>
        <strain evidence="2">cv. AG2017</strain>
        <tissue evidence="1">Leaf</tissue>
    </source>
</reference>
<evidence type="ECO:0008006" key="3">
    <source>
        <dbReference type="Google" id="ProtNLM"/>
    </source>
</evidence>
<dbReference type="Proteomes" id="UP000233551">
    <property type="component" value="Unassembled WGS sequence"/>
</dbReference>
<sequence>MANGYLMRVSSSGPCSSHLMFARRTTFFCLRRSHMHKWRLSLLFWTDYVLVQGNRTLLRRFVDFKVRHTFREANMVADFLAKAYRDDFFTYHNVVYFDSPPPETRDIVYADVTGVVTPRLTNRNREPPATRY</sequence>
<protein>
    <recommendedName>
        <fullName evidence="3">RNase H type-1 domain-containing protein</fullName>
    </recommendedName>
</protein>
<evidence type="ECO:0000313" key="2">
    <source>
        <dbReference type="Proteomes" id="UP000233551"/>
    </source>
</evidence>
<gene>
    <name evidence="1" type="ORF">CRG98_004775</name>
</gene>
<evidence type="ECO:0000313" key="1">
    <source>
        <dbReference type="EMBL" id="PKI75003.1"/>
    </source>
</evidence>
<keyword evidence="2" id="KW-1185">Reference proteome</keyword>
<name>A0A2I0L2Z9_PUNGR</name>
<dbReference type="EMBL" id="PGOL01000189">
    <property type="protein sequence ID" value="PKI75003.1"/>
    <property type="molecule type" value="Genomic_DNA"/>
</dbReference>
<organism evidence="1 2">
    <name type="scientific">Punica granatum</name>
    <name type="common">Pomegranate</name>
    <dbReference type="NCBI Taxonomy" id="22663"/>
    <lineage>
        <taxon>Eukaryota</taxon>
        <taxon>Viridiplantae</taxon>
        <taxon>Streptophyta</taxon>
        <taxon>Embryophyta</taxon>
        <taxon>Tracheophyta</taxon>
        <taxon>Spermatophyta</taxon>
        <taxon>Magnoliopsida</taxon>
        <taxon>eudicotyledons</taxon>
        <taxon>Gunneridae</taxon>
        <taxon>Pentapetalae</taxon>
        <taxon>rosids</taxon>
        <taxon>malvids</taxon>
        <taxon>Myrtales</taxon>
        <taxon>Lythraceae</taxon>
        <taxon>Punica</taxon>
    </lineage>
</organism>
<proteinExistence type="predicted"/>
<comment type="caution">
    <text evidence="1">The sequence shown here is derived from an EMBL/GenBank/DDBJ whole genome shotgun (WGS) entry which is preliminary data.</text>
</comment>